<reference evidence="2 3" key="1">
    <citation type="submission" date="2024-09" db="EMBL/GenBank/DDBJ databases">
        <title>Floridaenema gen nov. (Aerosakkonemataceae, Aerosakkonematales ord. nov., Cyanobacteria) from benthic tropical and subtropical fresh waters, with the description of four new species.</title>
        <authorList>
            <person name="Moretto J.A."/>
            <person name="Berthold D.E."/>
            <person name="Lefler F.W."/>
            <person name="Huang I.-S."/>
            <person name="Laughinghouse H. IV."/>
        </authorList>
    </citation>
    <scope>NUCLEOTIDE SEQUENCE [LARGE SCALE GENOMIC DNA]</scope>
    <source>
        <strain evidence="2 3">BLCC-F167</strain>
    </source>
</reference>
<evidence type="ECO:0000313" key="2">
    <source>
        <dbReference type="EMBL" id="MFB2834497.1"/>
    </source>
</evidence>
<sequence length="115" mass="12884">MNKVFGKGALATNFMQHEPIVFDVSRLRDDERLEFKYDHNNQLIAVQKIKLSLLKEPIEGLAETDISAGGSGRIFYQGSSWKARSEADVPIIAGQIVLVKARYELTLFVVPAYSL</sequence>
<accession>A0ABV4WHX9</accession>
<dbReference type="RefSeq" id="WP_413276932.1">
    <property type="nucleotide sequence ID" value="NZ_JBHFNT010000071.1"/>
</dbReference>
<evidence type="ECO:0000259" key="1">
    <source>
        <dbReference type="Pfam" id="PF01957"/>
    </source>
</evidence>
<comment type="caution">
    <text evidence="2">The sequence shown here is derived from an EMBL/GenBank/DDBJ whole genome shotgun (WGS) entry which is preliminary data.</text>
</comment>
<protein>
    <submittedName>
        <fullName evidence="2">NfeD family protein</fullName>
    </submittedName>
</protein>
<dbReference type="Pfam" id="PF01957">
    <property type="entry name" value="NfeD"/>
    <property type="match status" value="1"/>
</dbReference>
<gene>
    <name evidence="2" type="ORF">ACE1CA_08180</name>
</gene>
<dbReference type="InterPro" id="IPR012340">
    <property type="entry name" value="NA-bd_OB-fold"/>
</dbReference>
<feature type="domain" description="NfeD-like C-terminal" evidence="1">
    <location>
        <begin position="65"/>
        <end position="111"/>
    </location>
</feature>
<dbReference type="InterPro" id="IPR002810">
    <property type="entry name" value="NfeD-like_C"/>
</dbReference>
<name>A0ABV4WHX9_9CYAN</name>
<dbReference type="EMBL" id="JBHFNT010000071">
    <property type="protein sequence ID" value="MFB2834497.1"/>
    <property type="molecule type" value="Genomic_DNA"/>
</dbReference>
<dbReference type="Gene3D" id="2.40.50.140">
    <property type="entry name" value="Nucleic acid-binding proteins"/>
    <property type="match status" value="1"/>
</dbReference>
<dbReference type="Proteomes" id="UP001576780">
    <property type="component" value="Unassembled WGS sequence"/>
</dbReference>
<organism evidence="2 3">
    <name type="scientific">Floridaenema evergladense BLCC-F167</name>
    <dbReference type="NCBI Taxonomy" id="3153639"/>
    <lineage>
        <taxon>Bacteria</taxon>
        <taxon>Bacillati</taxon>
        <taxon>Cyanobacteriota</taxon>
        <taxon>Cyanophyceae</taxon>
        <taxon>Oscillatoriophycideae</taxon>
        <taxon>Aerosakkonematales</taxon>
        <taxon>Aerosakkonemataceae</taxon>
        <taxon>Floridanema</taxon>
        <taxon>Floridanema evergladense</taxon>
    </lineage>
</organism>
<evidence type="ECO:0000313" key="3">
    <source>
        <dbReference type="Proteomes" id="UP001576780"/>
    </source>
</evidence>
<proteinExistence type="predicted"/>
<keyword evidence="3" id="KW-1185">Reference proteome</keyword>